<dbReference type="Gene3D" id="3.40.50.300">
    <property type="entry name" value="P-loop containing nucleotide triphosphate hydrolases"/>
    <property type="match status" value="1"/>
</dbReference>
<dbReference type="CDD" id="cd18794">
    <property type="entry name" value="SF2_C_RecQ"/>
    <property type="match status" value="1"/>
</dbReference>
<evidence type="ECO:0000256" key="2">
    <source>
        <dbReference type="ARBA" id="ARBA00005446"/>
    </source>
</evidence>
<comment type="subcellular location">
    <subcellularLocation>
        <location evidence="1 14">Nucleus</location>
    </subcellularLocation>
</comment>
<gene>
    <name evidence="18" type="primary">mus309_2</name>
    <name evidence="18" type="ORF">g.83341</name>
</gene>
<dbReference type="GO" id="GO:0006260">
    <property type="term" value="P:DNA replication"/>
    <property type="evidence" value="ECO:0007669"/>
    <property type="project" value="InterPro"/>
</dbReference>
<dbReference type="GO" id="GO:0005737">
    <property type="term" value="C:cytoplasm"/>
    <property type="evidence" value="ECO:0007669"/>
    <property type="project" value="TreeGrafter"/>
</dbReference>
<dbReference type="InterPro" id="IPR027417">
    <property type="entry name" value="P-loop_NTPase"/>
</dbReference>
<feature type="compositionally biased region" description="Basic residues" evidence="15">
    <location>
        <begin position="469"/>
        <end position="486"/>
    </location>
</feature>
<dbReference type="InterPro" id="IPR004589">
    <property type="entry name" value="DNA_helicase_ATP-dep_RecQ"/>
</dbReference>
<dbReference type="InterPro" id="IPR044876">
    <property type="entry name" value="HRDC_dom_sf"/>
</dbReference>
<name>A0A2S2NZE2_SCHGA</name>
<dbReference type="InterPro" id="IPR032284">
    <property type="entry name" value="RecQ_Zn-bd"/>
</dbReference>
<dbReference type="GO" id="GO:0005694">
    <property type="term" value="C:chromosome"/>
    <property type="evidence" value="ECO:0007669"/>
    <property type="project" value="TreeGrafter"/>
</dbReference>
<dbReference type="SMART" id="SM00341">
    <property type="entry name" value="HRDC"/>
    <property type="match status" value="1"/>
</dbReference>
<evidence type="ECO:0000256" key="9">
    <source>
        <dbReference type="ARBA" id="ARBA00023204"/>
    </source>
</evidence>
<dbReference type="Pfam" id="PF09382">
    <property type="entry name" value="RQC"/>
    <property type="match status" value="1"/>
</dbReference>
<dbReference type="PROSITE" id="PS51194">
    <property type="entry name" value="HELICASE_CTER"/>
    <property type="match status" value="1"/>
</dbReference>
<evidence type="ECO:0000259" key="16">
    <source>
        <dbReference type="PROSITE" id="PS50967"/>
    </source>
</evidence>
<dbReference type="SMART" id="SM00490">
    <property type="entry name" value="HELICc"/>
    <property type="match status" value="1"/>
</dbReference>
<keyword evidence="6 14" id="KW-0347">Helicase</keyword>
<dbReference type="InterPro" id="IPR036388">
    <property type="entry name" value="WH-like_DNA-bd_sf"/>
</dbReference>
<evidence type="ECO:0000256" key="4">
    <source>
        <dbReference type="ARBA" id="ARBA00022763"/>
    </source>
</evidence>
<dbReference type="InterPro" id="IPR001650">
    <property type="entry name" value="Helicase_C-like"/>
</dbReference>
<keyword evidence="5 14" id="KW-0378">Hydrolase</keyword>
<evidence type="ECO:0000256" key="10">
    <source>
        <dbReference type="ARBA" id="ARBA00023235"/>
    </source>
</evidence>
<evidence type="ECO:0000256" key="14">
    <source>
        <dbReference type="RuleBase" id="RU364117"/>
    </source>
</evidence>
<organism evidence="18">
    <name type="scientific">Schizaphis graminum</name>
    <name type="common">Green bug aphid</name>
    <dbReference type="NCBI Taxonomy" id="13262"/>
    <lineage>
        <taxon>Eukaryota</taxon>
        <taxon>Metazoa</taxon>
        <taxon>Ecdysozoa</taxon>
        <taxon>Arthropoda</taxon>
        <taxon>Hexapoda</taxon>
        <taxon>Insecta</taxon>
        <taxon>Pterygota</taxon>
        <taxon>Neoptera</taxon>
        <taxon>Paraneoptera</taxon>
        <taxon>Hemiptera</taxon>
        <taxon>Sternorrhyncha</taxon>
        <taxon>Aphidomorpha</taxon>
        <taxon>Aphidoidea</taxon>
        <taxon>Aphididae</taxon>
        <taxon>Aphidini</taxon>
        <taxon>Schizaphis</taxon>
    </lineage>
</organism>
<keyword evidence="10" id="KW-0413">Isomerase</keyword>
<comment type="similarity">
    <text evidence="2 14">Belongs to the helicase family. RecQ subfamily.</text>
</comment>
<keyword evidence="8" id="KW-0238">DNA-binding</keyword>
<dbReference type="AlphaFoldDB" id="A0A2S2NZE2"/>
<feature type="compositionally biased region" description="Polar residues" evidence="15">
    <location>
        <begin position="496"/>
        <end position="505"/>
    </location>
</feature>
<dbReference type="FunFam" id="3.40.50.300:FF:000340">
    <property type="entry name" value="Bloom syndrome, RecQ helicase"/>
    <property type="match status" value="1"/>
</dbReference>
<comment type="catalytic activity">
    <reaction evidence="13 14">
        <text>ATP + H2O = ADP + phosphate + H(+)</text>
        <dbReference type="Rhea" id="RHEA:13065"/>
        <dbReference type="ChEBI" id="CHEBI:15377"/>
        <dbReference type="ChEBI" id="CHEBI:15378"/>
        <dbReference type="ChEBI" id="CHEBI:30616"/>
        <dbReference type="ChEBI" id="CHEBI:43474"/>
        <dbReference type="ChEBI" id="CHEBI:456216"/>
    </reaction>
</comment>
<dbReference type="Pfam" id="PF16124">
    <property type="entry name" value="RecQ_Zn_bind"/>
    <property type="match status" value="1"/>
</dbReference>
<dbReference type="SUPFAM" id="SSF47819">
    <property type="entry name" value="HRDC-like"/>
    <property type="match status" value="1"/>
</dbReference>
<evidence type="ECO:0000259" key="17">
    <source>
        <dbReference type="PROSITE" id="PS51194"/>
    </source>
</evidence>
<dbReference type="EC" id="5.6.2.4" evidence="14"/>
<evidence type="ECO:0000256" key="3">
    <source>
        <dbReference type="ARBA" id="ARBA00022741"/>
    </source>
</evidence>
<dbReference type="GO" id="GO:0009378">
    <property type="term" value="F:four-way junction helicase activity"/>
    <property type="evidence" value="ECO:0007669"/>
    <property type="project" value="TreeGrafter"/>
</dbReference>
<dbReference type="Gene3D" id="1.10.150.80">
    <property type="entry name" value="HRDC domain"/>
    <property type="match status" value="1"/>
</dbReference>
<reference evidence="18" key="1">
    <citation type="submission" date="2018-04" db="EMBL/GenBank/DDBJ databases">
        <title>Transcriptome of Schizaphis graminum biotype I.</title>
        <authorList>
            <person name="Scully E.D."/>
            <person name="Geib S.M."/>
            <person name="Palmer N.A."/>
            <person name="Koch K."/>
            <person name="Bradshaw J."/>
            <person name="Heng-Moss T."/>
            <person name="Sarath G."/>
        </authorList>
    </citation>
    <scope>NUCLEOTIDE SEQUENCE</scope>
</reference>
<dbReference type="GO" id="GO:0016887">
    <property type="term" value="F:ATP hydrolysis activity"/>
    <property type="evidence" value="ECO:0007669"/>
    <property type="project" value="RHEA"/>
</dbReference>
<keyword evidence="3 14" id="KW-0547">Nucleotide-binding</keyword>
<evidence type="ECO:0000256" key="1">
    <source>
        <dbReference type="ARBA" id="ARBA00004123"/>
    </source>
</evidence>
<dbReference type="Pfam" id="PF00271">
    <property type="entry name" value="Helicase_C"/>
    <property type="match status" value="1"/>
</dbReference>
<feature type="domain" description="HRDC" evidence="16">
    <location>
        <begin position="339"/>
        <end position="419"/>
    </location>
</feature>
<keyword evidence="9" id="KW-0234">DNA repair</keyword>
<dbReference type="GO" id="GO:0005524">
    <property type="term" value="F:ATP binding"/>
    <property type="evidence" value="ECO:0007669"/>
    <property type="project" value="UniProtKB-KW"/>
</dbReference>
<evidence type="ECO:0000256" key="12">
    <source>
        <dbReference type="ARBA" id="ARBA00034617"/>
    </source>
</evidence>
<dbReference type="SMART" id="SM00956">
    <property type="entry name" value="RQC"/>
    <property type="match status" value="1"/>
</dbReference>
<dbReference type="GO" id="GO:0007131">
    <property type="term" value="P:reciprocal meiotic recombination"/>
    <property type="evidence" value="ECO:0007669"/>
    <property type="project" value="UniProtKB-ARBA"/>
</dbReference>
<feature type="region of interest" description="Disordered" evidence="15">
    <location>
        <begin position="464"/>
        <end position="526"/>
    </location>
</feature>
<dbReference type="PANTHER" id="PTHR13710">
    <property type="entry name" value="DNA HELICASE RECQ FAMILY MEMBER"/>
    <property type="match status" value="1"/>
</dbReference>
<evidence type="ECO:0000256" key="15">
    <source>
        <dbReference type="SAM" id="MobiDB-lite"/>
    </source>
</evidence>
<dbReference type="EMBL" id="GGMR01009921">
    <property type="protein sequence ID" value="MBY22540.1"/>
    <property type="molecule type" value="Transcribed_RNA"/>
</dbReference>
<dbReference type="PANTHER" id="PTHR13710:SF153">
    <property type="entry name" value="RECQ-LIKE DNA HELICASE BLM"/>
    <property type="match status" value="1"/>
</dbReference>
<dbReference type="GO" id="GO:0005634">
    <property type="term" value="C:nucleus"/>
    <property type="evidence" value="ECO:0007669"/>
    <property type="project" value="UniProtKB-SubCell"/>
</dbReference>
<keyword evidence="11 14" id="KW-0539">Nucleus</keyword>
<dbReference type="InterPro" id="IPR002121">
    <property type="entry name" value="HRDC_dom"/>
</dbReference>
<proteinExistence type="inferred from homology"/>
<dbReference type="FunFam" id="1.10.10.10:FF:000495">
    <property type="entry name" value="RecQ family helicase MusN"/>
    <property type="match status" value="1"/>
</dbReference>
<dbReference type="GO" id="GO:0000724">
    <property type="term" value="P:double-strand break repair via homologous recombination"/>
    <property type="evidence" value="ECO:0007669"/>
    <property type="project" value="UniProtKB-ARBA"/>
</dbReference>
<evidence type="ECO:0000256" key="8">
    <source>
        <dbReference type="ARBA" id="ARBA00023125"/>
    </source>
</evidence>
<comment type="catalytic activity">
    <reaction evidence="12 14">
        <text>Couples ATP hydrolysis with the unwinding of duplex DNA by translocating in the 3'-5' direction.</text>
        <dbReference type="EC" id="5.6.2.4"/>
    </reaction>
</comment>
<dbReference type="Pfam" id="PF00570">
    <property type="entry name" value="HRDC"/>
    <property type="match status" value="1"/>
</dbReference>
<protein>
    <recommendedName>
        <fullName evidence="14">ATP-dependent DNA helicase</fullName>
        <ecNumber evidence="14">5.6.2.4</ecNumber>
    </recommendedName>
</protein>
<evidence type="ECO:0000256" key="11">
    <source>
        <dbReference type="ARBA" id="ARBA00023242"/>
    </source>
</evidence>
<keyword evidence="7 14" id="KW-0067">ATP-binding</keyword>
<accession>A0A2S2NZE2</accession>
<evidence type="ECO:0000256" key="5">
    <source>
        <dbReference type="ARBA" id="ARBA00022801"/>
    </source>
</evidence>
<evidence type="ECO:0000256" key="7">
    <source>
        <dbReference type="ARBA" id="ARBA00022840"/>
    </source>
</evidence>
<feature type="domain" description="Helicase C-terminal" evidence="17">
    <location>
        <begin position="1"/>
        <end position="149"/>
    </location>
</feature>
<dbReference type="SUPFAM" id="SSF52540">
    <property type="entry name" value="P-loop containing nucleoside triphosphate hydrolases"/>
    <property type="match status" value="1"/>
</dbReference>
<sequence length="526" mass="59552">MAEIANLIKEKYRNQSGIIYCLSRNECDTTATFMCNEGIKAISYHAGLTDPKRNDVQMKWITNKVNLVCATIAFGMGIDKPDVRYVFHYSLPKSIEGYYQESGRAGRDGKTSHCFLYYSYQDMHRIRKLIELDDSGNHESKKVHMQNLFRIVSYCENKADCRRTLQLNYFGETFDDDKCISNKETACDNCQNKAAFKYIDVTEDSIEIVKTVKELCGSGGGSWNNNFTLIHIIDIFKGSSNQKIKSNNHDKLSLHGRGKQWDRFDAERLMHKLVLEGYLREEMVASKVDIINAFVRVGPEADKLIRGSIKLKLASASKNKLNIETTSKHSNTPVNTVLKEIQEKCYENLMDVCRGLAASLNVNTNAVMTIQAIQEMSHSLPETEEEMLKIVGVTKANFEKYGRQMLEITQEAAANKFVAECEENELNNIEEEGGDWLKTSTDCPYFDDMATGVVNNKNKRKTYYSNKGGNKRFKRGKTKNLKKKTAKPASVAPKQSKAQTSTLKSTVKMPPSNRPGFLSAPKVSYF</sequence>
<dbReference type="GO" id="GO:0003677">
    <property type="term" value="F:DNA binding"/>
    <property type="evidence" value="ECO:0007669"/>
    <property type="project" value="UniProtKB-KW"/>
</dbReference>
<keyword evidence="4" id="KW-0227">DNA damage</keyword>
<evidence type="ECO:0000313" key="18">
    <source>
        <dbReference type="EMBL" id="MBY22540.1"/>
    </source>
</evidence>
<dbReference type="InterPro" id="IPR010997">
    <property type="entry name" value="HRDC-like_sf"/>
</dbReference>
<dbReference type="PROSITE" id="PS50967">
    <property type="entry name" value="HRDC"/>
    <property type="match status" value="1"/>
</dbReference>
<dbReference type="GO" id="GO:0043138">
    <property type="term" value="F:3'-5' DNA helicase activity"/>
    <property type="evidence" value="ECO:0007669"/>
    <property type="project" value="UniProtKB-EC"/>
</dbReference>
<dbReference type="Gene3D" id="1.10.10.10">
    <property type="entry name" value="Winged helix-like DNA-binding domain superfamily/Winged helix DNA-binding domain"/>
    <property type="match status" value="1"/>
</dbReference>
<evidence type="ECO:0000256" key="13">
    <source>
        <dbReference type="ARBA" id="ARBA00049360"/>
    </source>
</evidence>
<dbReference type="NCBIfam" id="TIGR00614">
    <property type="entry name" value="recQ_fam"/>
    <property type="match status" value="1"/>
</dbReference>
<evidence type="ECO:0000256" key="6">
    <source>
        <dbReference type="ARBA" id="ARBA00022806"/>
    </source>
</evidence>
<dbReference type="InterPro" id="IPR018982">
    <property type="entry name" value="RQC_domain"/>
</dbReference>